<name>A0A840HW80_9SPHN</name>
<reference evidence="2 3" key="1">
    <citation type="submission" date="2020-08" db="EMBL/GenBank/DDBJ databases">
        <title>Genomic Encyclopedia of Type Strains, Phase IV (KMG-IV): sequencing the most valuable type-strain genomes for metagenomic binning, comparative biology and taxonomic classification.</title>
        <authorList>
            <person name="Goeker M."/>
        </authorList>
    </citation>
    <scope>NUCLEOTIDE SEQUENCE [LARGE SCALE GENOMIC DNA]</scope>
    <source>
        <strain evidence="2 3">DSM 7465</strain>
    </source>
</reference>
<proteinExistence type="predicted"/>
<dbReference type="InterPro" id="IPR011928">
    <property type="entry name" value="Phage_phiJL001_Gp84"/>
</dbReference>
<comment type="caution">
    <text evidence="2">The sequence shown here is derived from an EMBL/GenBank/DDBJ whole genome shotgun (WGS) entry which is preliminary data.</text>
</comment>
<organism evidence="2 3">
    <name type="scientific">Rhizorhapis suberifaciens</name>
    <name type="common">corky root of lettuce</name>
    <dbReference type="NCBI Taxonomy" id="13656"/>
    <lineage>
        <taxon>Bacteria</taxon>
        <taxon>Pseudomonadati</taxon>
        <taxon>Pseudomonadota</taxon>
        <taxon>Alphaproteobacteria</taxon>
        <taxon>Sphingomonadales</taxon>
        <taxon>Sphingomonadaceae</taxon>
        <taxon>Rhizorhapis</taxon>
    </lineage>
</organism>
<sequence>MSMEALDQELSGLAFCWRLDRRDGVSVGLTSHDRELVVDGFVYQAAPGMLPSAISIRSGLEVDSMDVKGALTADIISAADLEAGRWDGAAVRLYLTDWSAPGEMWLQLAGGELGTVERQGQAFSAELRGKVAMLDGPVAPETSPDCRAELGDRDCRIDISRHRRIVRVASVDGEHVVAAGGGLAAQAYAFGRWRWLTGPNSGLVQMVLASDGASVTLADAPAFVVEAGTLAELVEGCDKRLETCAGRFGNVLNFRGEPHLPGNDLLTRYPGA</sequence>
<dbReference type="EMBL" id="JACHOV010000007">
    <property type="protein sequence ID" value="MBB4641726.1"/>
    <property type="molecule type" value="Genomic_DNA"/>
</dbReference>
<evidence type="ECO:0000313" key="3">
    <source>
        <dbReference type="Proteomes" id="UP000575068"/>
    </source>
</evidence>
<dbReference type="Proteomes" id="UP000575068">
    <property type="component" value="Unassembled WGS sequence"/>
</dbReference>
<feature type="domain" description="Bacteriophage phiJL001 Gp84 C-terminal" evidence="1">
    <location>
        <begin position="187"/>
        <end position="264"/>
    </location>
</feature>
<dbReference type="NCBIfam" id="TIGR02218">
    <property type="entry name" value="phg_TIGR02218"/>
    <property type="match status" value="1"/>
</dbReference>
<evidence type="ECO:0000313" key="2">
    <source>
        <dbReference type="EMBL" id="MBB4641726.1"/>
    </source>
</evidence>
<dbReference type="AlphaFoldDB" id="A0A840HW80"/>
<keyword evidence="3" id="KW-1185">Reference proteome</keyword>
<gene>
    <name evidence="2" type="ORF">HNQ99_002039</name>
</gene>
<accession>A0A840HW80</accession>
<protein>
    <submittedName>
        <fullName evidence="2">Putative phage protein (TIGR02218 family)</fullName>
    </submittedName>
</protein>
<evidence type="ECO:0000259" key="1">
    <source>
        <dbReference type="Pfam" id="PF09356"/>
    </source>
</evidence>
<dbReference type="Pfam" id="PF09356">
    <property type="entry name" value="Phage_BR0599"/>
    <property type="match status" value="1"/>
</dbReference>
<dbReference type="Pfam" id="PF09931">
    <property type="entry name" value="Phage_phiJL001_Gp84_N"/>
    <property type="match status" value="1"/>
</dbReference>
<dbReference type="InterPro" id="IPR018964">
    <property type="entry name" value="Phage_phiJL001_Gp84_C"/>
</dbReference>